<dbReference type="EMBL" id="BJVF01000001">
    <property type="protein sequence ID" value="GEL09517.1"/>
    <property type="molecule type" value="Genomic_DNA"/>
</dbReference>
<evidence type="ECO:0000313" key="9">
    <source>
        <dbReference type="EMBL" id="SDJ03929.1"/>
    </source>
</evidence>
<evidence type="ECO:0000256" key="4">
    <source>
        <dbReference type="ARBA" id="ARBA00023163"/>
    </source>
</evidence>
<dbReference type="EMBL" id="FNEO01000001">
    <property type="protein sequence ID" value="SDJ03929.1"/>
    <property type="molecule type" value="Genomic_DNA"/>
</dbReference>
<gene>
    <name evidence="8" type="ORF">FBGL_02835</name>
    <name evidence="7" type="ORF">FGL01_02560</name>
    <name evidence="9" type="ORF">SAMN05192550_1482</name>
</gene>
<proteinExistence type="inferred from homology"/>
<feature type="domain" description="RNA polymerase sigma factor 70 region 4 type 2" evidence="6">
    <location>
        <begin position="101"/>
        <end position="153"/>
    </location>
</feature>
<feature type="domain" description="RNA polymerase sigma-70 region 2" evidence="5">
    <location>
        <begin position="10"/>
        <end position="75"/>
    </location>
</feature>
<evidence type="ECO:0000256" key="1">
    <source>
        <dbReference type="ARBA" id="ARBA00010641"/>
    </source>
</evidence>
<evidence type="ECO:0000313" key="11">
    <source>
        <dbReference type="Proteomes" id="UP000182367"/>
    </source>
</evidence>
<dbReference type="NCBIfam" id="TIGR02937">
    <property type="entry name" value="sigma70-ECF"/>
    <property type="match status" value="1"/>
</dbReference>
<dbReference type="Proteomes" id="UP000321579">
    <property type="component" value="Unassembled WGS sequence"/>
</dbReference>
<dbReference type="SUPFAM" id="SSF88659">
    <property type="entry name" value="Sigma3 and sigma4 domains of RNA polymerase sigma factors"/>
    <property type="match status" value="1"/>
</dbReference>
<evidence type="ECO:0000256" key="3">
    <source>
        <dbReference type="ARBA" id="ARBA00023082"/>
    </source>
</evidence>
<reference evidence="7 12" key="4">
    <citation type="submission" date="2019-07" db="EMBL/GenBank/DDBJ databases">
        <title>Whole genome shotgun sequence of Flavobacterium glycines NBRC 105008.</title>
        <authorList>
            <person name="Hosoyama A."/>
            <person name="Uohara A."/>
            <person name="Ohji S."/>
            <person name="Ichikawa N."/>
        </authorList>
    </citation>
    <scope>NUCLEOTIDE SEQUENCE [LARGE SCALE GENOMIC DNA]</scope>
    <source>
        <strain evidence="7 12">NBRC 105008</strain>
    </source>
</reference>
<accession>A0A1B9DWN7</accession>
<dbReference type="GO" id="GO:0016987">
    <property type="term" value="F:sigma factor activity"/>
    <property type="evidence" value="ECO:0007669"/>
    <property type="project" value="UniProtKB-KW"/>
</dbReference>
<evidence type="ECO:0000259" key="6">
    <source>
        <dbReference type="Pfam" id="PF08281"/>
    </source>
</evidence>
<organism evidence="8 10">
    <name type="scientific">Flavobacterium glycines</name>
    <dbReference type="NCBI Taxonomy" id="551990"/>
    <lineage>
        <taxon>Bacteria</taxon>
        <taxon>Pseudomonadati</taxon>
        <taxon>Bacteroidota</taxon>
        <taxon>Flavobacteriia</taxon>
        <taxon>Flavobacteriales</taxon>
        <taxon>Flavobacteriaceae</taxon>
        <taxon>Flavobacterium</taxon>
    </lineage>
</organism>
<dbReference type="Pfam" id="PF04542">
    <property type="entry name" value="Sigma70_r2"/>
    <property type="match status" value="1"/>
</dbReference>
<keyword evidence="3" id="KW-0731">Sigma factor</keyword>
<dbReference type="InterPro" id="IPR039425">
    <property type="entry name" value="RNA_pol_sigma-70-like"/>
</dbReference>
<evidence type="ECO:0000313" key="8">
    <source>
        <dbReference type="EMBL" id="OCB74100.1"/>
    </source>
</evidence>
<keyword evidence="2" id="KW-0805">Transcription regulation</keyword>
<dbReference type="SUPFAM" id="SSF88946">
    <property type="entry name" value="Sigma2 domain of RNA polymerase sigma factors"/>
    <property type="match status" value="1"/>
</dbReference>
<dbReference type="AlphaFoldDB" id="A0A1B9DWN7"/>
<evidence type="ECO:0000313" key="10">
    <source>
        <dbReference type="Proteomes" id="UP000093226"/>
    </source>
</evidence>
<dbReference type="EMBL" id="LVEO01000004">
    <property type="protein sequence ID" value="OCB74100.1"/>
    <property type="molecule type" value="Genomic_DNA"/>
</dbReference>
<dbReference type="Proteomes" id="UP000182367">
    <property type="component" value="Unassembled WGS sequence"/>
</dbReference>
<dbReference type="InterPro" id="IPR007627">
    <property type="entry name" value="RNA_pol_sigma70_r2"/>
</dbReference>
<evidence type="ECO:0000313" key="12">
    <source>
        <dbReference type="Proteomes" id="UP000321579"/>
    </source>
</evidence>
<keyword evidence="4" id="KW-0804">Transcription</keyword>
<dbReference type="InterPro" id="IPR013325">
    <property type="entry name" value="RNA_pol_sigma_r2"/>
</dbReference>
<dbReference type="PANTHER" id="PTHR43133">
    <property type="entry name" value="RNA POLYMERASE ECF-TYPE SIGMA FACTO"/>
    <property type="match status" value="1"/>
</dbReference>
<dbReference type="Pfam" id="PF08281">
    <property type="entry name" value="Sigma70_r4_2"/>
    <property type="match status" value="1"/>
</dbReference>
<dbReference type="RefSeq" id="WP_066324848.1">
    <property type="nucleotide sequence ID" value="NZ_BJVF01000001.1"/>
</dbReference>
<reference evidence="10" key="1">
    <citation type="submission" date="2016-03" db="EMBL/GenBank/DDBJ databases">
        <title>Draft genome sequence of Paenibacillus glacialis DSM 22343.</title>
        <authorList>
            <person name="Shin S.-K."/>
            <person name="Yi H."/>
        </authorList>
    </citation>
    <scope>NUCLEOTIDE SEQUENCE [LARGE SCALE GENOMIC DNA]</scope>
    <source>
        <strain evidence="10">NBRC 105008</strain>
    </source>
</reference>
<dbReference type="InterPro" id="IPR013324">
    <property type="entry name" value="RNA_pol_sigma_r3/r4-like"/>
</dbReference>
<evidence type="ECO:0000256" key="2">
    <source>
        <dbReference type="ARBA" id="ARBA00023015"/>
    </source>
</evidence>
<dbReference type="OrthoDB" id="1056775at2"/>
<evidence type="ECO:0000259" key="5">
    <source>
        <dbReference type="Pfam" id="PF04542"/>
    </source>
</evidence>
<name>A0A1B9DWN7_9FLAO</name>
<keyword evidence="11" id="KW-1185">Reference proteome</keyword>
<dbReference type="STRING" id="551990.SAMN05192550_1482"/>
<dbReference type="InterPro" id="IPR036388">
    <property type="entry name" value="WH-like_DNA-bd_sf"/>
</dbReference>
<sequence>MQRDAQRQVYAYLAPKLYASCKRYLKQEEEIEEALADAFYIIFTKLDQLKEIGAFEAWARKIAVNQCLATIKKKTNFNMYLDDVKTLSQPFTDEMTNLEEEDLLDLLNHIPVGCKTIFNLFVIEGYSHKEIAGMLNISEGTSKSQLNASKTKLKELVNNLYYQKSN</sequence>
<dbReference type="GO" id="GO:0003677">
    <property type="term" value="F:DNA binding"/>
    <property type="evidence" value="ECO:0007669"/>
    <property type="project" value="InterPro"/>
</dbReference>
<dbReference type="Gene3D" id="1.10.1740.10">
    <property type="match status" value="1"/>
</dbReference>
<dbReference type="InterPro" id="IPR013249">
    <property type="entry name" value="RNA_pol_sigma70_r4_t2"/>
</dbReference>
<dbReference type="Proteomes" id="UP000093226">
    <property type="component" value="Unassembled WGS sequence"/>
</dbReference>
<dbReference type="InterPro" id="IPR014284">
    <property type="entry name" value="RNA_pol_sigma-70_dom"/>
</dbReference>
<reference evidence="8" key="2">
    <citation type="submission" date="2016-03" db="EMBL/GenBank/DDBJ databases">
        <authorList>
            <person name="Ploux O."/>
        </authorList>
    </citation>
    <scope>NUCLEOTIDE SEQUENCE</scope>
    <source>
        <strain evidence="8">NBRC 105008</strain>
    </source>
</reference>
<dbReference type="PANTHER" id="PTHR43133:SF46">
    <property type="entry name" value="RNA POLYMERASE SIGMA-70 FACTOR ECF SUBFAMILY"/>
    <property type="match status" value="1"/>
</dbReference>
<dbReference type="Gene3D" id="1.10.10.10">
    <property type="entry name" value="Winged helix-like DNA-binding domain superfamily/Winged helix DNA-binding domain"/>
    <property type="match status" value="1"/>
</dbReference>
<reference evidence="9 11" key="3">
    <citation type="submission" date="2016-10" db="EMBL/GenBank/DDBJ databases">
        <authorList>
            <person name="Varghese N."/>
            <person name="Submissions S."/>
        </authorList>
    </citation>
    <scope>NUCLEOTIDE SEQUENCE [LARGE SCALE GENOMIC DNA]</scope>
    <source>
        <strain evidence="9 11">Gm-149</strain>
    </source>
</reference>
<comment type="caution">
    <text evidence="8">The sequence shown here is derived from an EMBL/GenBank/DDBJ whole genome shotgun (WGS) entry which is preliminary data.</text>
</comment>
<evidence type="ECO:0000313" key="7">
    <source>
        <dbReference type="EMBL" id="GEL09517.1"/>
    </source>
</evidence>
<dbReference type="GO" id="GO:0006352">
    <property type="term" value="P:DNA-templated transcription initiation"/>
    <property type="evidence" value="ECO:0007669"/>
    <property type="project" value="InterPro"/>
</dbReference>
<comment type="similarity">
    <text evidence="1">Belongs to the sigma-70 factor family. ECF subfamily.</text>
</comment>
<protein>
    <submittedName>
        <fullName evidence="7">RNA polymerase ECF-type sigma factor</fullName>
    </submittedName>
    <submittedName>
        <fullName evidence="9">RNA polymerase sigma-70 factor, ECF subfamily</fullName>
    </submittedName>
    <submittedName>
        <fullName evidence="8">RNA polymerase subunit sigma-24</fullName>
    </submittedName>
</protein>